<dbReference type="PROSITE" id="PS01053">
    <property type="entry name" value="ARGINASE_1"/>
    <property type="match status" value="1"/>
</dbReference>
<keyword evidence="13" id="KW-0464">Manganese</keyword>
<dbReference type="Pfam" id="PF00202">
    <property type="entry name" value="Aminotran_3"/>
    <property type="match status" value="1"/>
</dbReference>
<dbReference type="PROSITE" id="PS51409">
    <property type="entry name" value="ARGINASE_2"/>
    <property type="match status" value="1"/>
</dbReference>
<keyword evidence="8 16" id="KW-0032">Aminotransferase</keyword>
<organism evidence="16 17">
    <name type="scientific">Thauera sedimentorum</name>
    <dbReference type="NCBI Taxonomy" id="2767595"/>
    <lineage>
        <taxon>Bacteria</taxon>
        <taxon>Pseudomonadati</taxon>
        <taxon>Pseudomonadota</taxon>
        <taxon>Betaproteobacteria</taxon>
        <taxon>Rhodocyclales</taxon>
        <taxon>Zoogloeaceae</taxon>
        <taxon>Thauera</taxon>
    </lineage>
</organism>
<dbReference type="PANTHER" id="PTHR11986:SF18">
    <property type="entry name" value="ORNITHINE AMINOTRANSFERASE, MITOCHONDRIAL"/>
    <property type="match status" value="1"/>
</dbReference>
<evidence type="ECO:0000256" key="10">
    <source>
        <dbReference type="ARBA" id="ARBA00022723"/>
    </source>
</evidence>
<dbReference type="InterPro" id="IPR010164">
    <property type="entry name" value="Orn_aminotrans"/>
</dbReference>
<dbReference type="CDD" id="cd09989">
    <property type="entry name" value="Arginase"/>
    <property type="match status" value="1"/>
</dbReference>
<evidence type="ECO:0000256" key="2">
    <source>
        <dbReference type="ARBA" id="ARBA00001936"/>
    </source>
</evidence>
<dbReference type="PROSITE" id="PS00600">
    <property type="entry name" value="AA_TRANSFER_CLASS_3"/>
    <property type="match status" value="1"/>
</dbReference>
<comment type="cofactor">
    <cofactor evidence="1">
        <name>pyridoxal 5'-phosphate</name>
        <dbReference type="ChEBI" id="CHEBI:597326"/>
    </cofactor>
</comment>
<dbReference type="InterPro" id="IPR049704">
    <property type="entry name" value="Aminotrans_3_PPA_site"/>
</dbReference>
<comment type="caution">
    <text evidence="16">The sequence shown here is derived from an EMBL/GenBank/DDBJ whole genome shotgun (WGS) entry which is preliminary data.</text>
</comment>
<keyword evidence="10" id="KW-0479">Metal-binding</keyword>
<gene>
    <name evidence="16" type="primary">rocD</name>
    <name evidence="16" type="ORF">IFO67_10675</name>
</gene>
<dbReference type="SUPFAM" id="SSF52768">
    <property type="entry name" value="Arginase/deacetylase"/>
    <property type="match status" value="1"/>
</dbReference>
<proteinExistence type="inferred from homology"/>
<keyword evidence="17" id="KW-1185">Reference proteome</keyword>
<comment type="cofactor">
    <cofactor evidence="2">
        <name>Mn(2+)</name>
        <dbReference type="ChEBI" id="CHEBI:29035"/>
    </cofactor>
</comment>
<evidence type="ECO:0000256" key="14">
    <source>
        <dbReference type="ARBA" id="ARBA00030587"/>
    </source>
</evidence>
<dbReference type="PANTHER" id="PTHR11986">
    <property type="entry name" value="AMINOTRANSFERASE CLASS III"/>
    <property type="match status" value="1"/>
</dbReference>
<dbReference type="Pfam" id="PF00491">
    <property type="entry name" value="Arginase"/>
    <property type="match status" value="1"/>
</dbReference>
<accession>A0ABR9BCW2</accession>
<dbReference type="EC" id="2.6.1.13" evidence="6"/>
<evidence type="ECO:0000256" key="9">
    <source>
        <dbReference type="ARBA" id="ARBA00022679"/>
    </source>
</evidence>
<dbReference type="InterPro" id="IPR015422">
    <property type="entry name" value="PyrdxlP-dep_Trfase_small"/>
</dbReference>
<sequence>MTQPTPLPHGPRATVRVVGAAAALGAPSAGPAAGPDALLAAGLLHHLSIRGTAAALDTVLHPPQPQLPAGAPAAERLAAVGAYARRLADHLAALPDDSLPLVLGGDHAVAVGTWRGMARRLEARGPLGLIWIDAHLDSHTDTSTHSGNIHGMPLAALLGEGAEALTGVPGPRLDPAHVCVVGARAWEAEEVERLTRLGVRIFGMAEVRRRGLDAVFCDALTVARSGTAGFGVSVDLDAVDPGDIPAVLCPAPGGLSAQGLADTLHVLRSCGDLVALEIVEYLPERDPQGAVAAWVNTFAEAALGPNTYLLRAREREFGAHNYAPLPVAFQRGEGVWLWDVEGRRYLDMMSAYSAVSFGHSHPRLVQALTEQAGRLALTSRAYSNDRLPLLLERLCVMFGYERALPVNTGLEAVETALKAARKWAYQVKGVPTDAAEIIGCNGNFHGRSIGIVGLSSVAQYRQGFGPFPPGLLRIPYGDPQALEEAITPNTAAFLVEPIQAEGGILIPPSGYLARCAEICRRHNVLLIADEVQTGLGRTGRLLGSDHDGVRPDGIILGKALGGGLLPVSAFLADRAVMDVFTPGDHGSTFGGNPLGAAVALEVLDLLLETRIWEHAERVGRRMRERLRADCPPCVREIRGRGLLTGIELHPDGASAGLAAELLLARGIATRDTHRSVLRLSPPLIIEADLAEQAAATVCEVLAALPQGQHSLAS</sequence>
<comment type="pathway">
    <text evidence="4">Nitrogen metabolism; urea cycle; L-ornithine and urea from L-arginine: step 1/1.</text>
</comment>
<dbReference type="GO" id="GO:0004587">
    <property type="term" value="F:ornithine aminotransferase activity"/>
    <property type="evidence" value="ECO:0007669"/>
    <property type="project" value="UniProtKB-EC"/>
</dbReference>
<dbReference type="NCBIfam" id="TIGR01885">
    <property type="entry name" value="Orn_aminotrans"/>
    <property type="match status" value="1"/>
</dbReference>
<evidence type="ECO:0000256" key="1">
    <source>
        <dbReference type="ARBA" id="ARBA00001933"/>
    </source>
</evidence>
<comment type="pathway">
    <text evidence="3">Amino-acid biosynthesis; L-proline biosynthesis; L-glutamate 5-semialdehyde from L-ornithine: step 1/1.</text>
</comment>
<dbReference type="SUPFAM" id="SSF53383">
    <property type="entry name" value="PLP-dependent transferases"/>
    <property type="match status" value="1"/>
</dbReference>
<name>A0ABR9BCW2_9RHOO</name>
<keyword evidence="11" id="KW-0378">Hydrolase</keyword>
<dbReference type="InterPro" id="IPR020855">
    <property type="entry name" value="Ureohydrolase_Mn_BS"/>
</dbReference>
<evidence type="ECO:0000256" key="7">
    <source>
        <dbReference type="ARBA" id="ARBA00022503"/>
    </source>
</evidence>
<dbReference type="InterPro" id="IPR015421">
    <property type="entry name" value="PyrdxlP-dep_Trfase_major"/>
</dbReference>
<evidence type="ECO:0000256" key="4">
    <source>
        <dbReference type="ARBA" id="ARBA00005098"/>
    </source>
</evidence>
<dbReference type="Proteomes" id="UP000603602">
    <property type="component" value="Unassembled WGS sequence"/>
</dbReference>
<keyword evidence="12" id="KW-0663">Pyridoxal phosphate</keyword>
<evidence type="ECO:0000256" key="12">
    <source>
        <dbReference type="ARBA" id="ARBA00022898"/>
    </source>
</evidence>
<evidence type="ECO:0000313" key="17">
    <source>
        <dbReference type="Proteomes" id="UP000603602"/>
    </source>
</evidence>
<reference evidence="17" key="1">
    <citation type="submission" date="2023-07" db="EMBL/GenBank/DDBJ databases">
        <title>Thauera sp. CAU 1555 isolated from sand of Yaerae Beach.</title>
        <authorList>
            <person name="Kim W."/>
        </authorList>
    </citation>
    <scope>NUCLEOTIDE SEQUENCE [LARGE SCALE GENOMIC DNA]</scope>
    <source>
        <strain evidence="17">CAU 1555</strain>
    </source>
</reference>
<dbReference type="EC" id="3.5.3.1" evidence="5"/>
<evidence type="ECO:0000256" key="15">
    <source>
        <dbReference type="PROSITE-ProRule" id="PRU00742"/>
    </source>
</evidence>
<evidence type="ECO:0000256" key="3">
    <source>
        <dbReference type="ARBA" id="ARBA00004998"/>
    </source>
</evidence>
<dbReference type="EMBL" id="JACYTO010000002">
    <property type="protein sequence ID" value="MBD8503345.1"/>
    <property type="molecule type" value="Genomic_DNA"/>
</dbReference>
<dbReference type="RefSeq" id="WP_187718189.1">
    <property type="nucleotide sequence ID" value="NZ_JACTAH010000002.1"/>
</dbReference>
<evidence type="ECO:0000256" key="8">
    <source>
        <dbReference type="ARBA" id="ARBA00022576"/>
    </source>
</evidence>
<evidence type="ECO:0000313" key="16">
    <source>
        <dbReference type="EMBL" id="MBD8503345.1"/>
    </source>
</evidence>
<protein>
    <recommendedName>
        <fullName evidence="14">Ornithine--oxo-acid aminotransferase</fullName>
        <ecNumber evidence="6">2.6.1.13</ecNumber>
        <ecNumber evidence="5">3.5.3.1</ecNumber>
    </recommendedName>
</protein>
<dbReference type="InterPro" id="IPR014033">
    <property type="entry name" value="Arginase"/>
</dbReference>
<dbReference type="InterPro" id="IPR050103">
    <property type="entry name" value="Class-III_PLP-dep_AT"/>
</dbReference>
<dbReference type="Gene3D" id="3.40.640.10">
    <property type="entry name" value="Type I PLP-dependent aspartate aminotransferase-like (Major domain)"/>
    <property type="match status" value="1"/>
</dbReference>
<evidence type="ECO:0000256" key="5">
    <source>
        <dbReference type="ARBA" id="ARBA00012168"/>
    </source>
</evidence>
<dbReference type="PRINTS" id="PR00116">
    <property type="entry name" value="ARGINASE"/>
</dbReference>
<dbReference type="InterPro" id="IPR023696">
    <property type="entry name" value="Ureohydrolase_dom_sf"/>
</dbReference>
<evidence type="ECO:0000256" key="11">
    <source>
        <dbReference type="ARBA" id="ARBA00022801"/>
    </source>
</evidence>
<evidence type="ECO:0000256" key="13">
    <source>
        <dbReference type="ARBA" id="ARBA00023211"/>
    </source>
</evidence>
<dbReference type="Gene3D" id="3.40.800.10">
    <property type="entry name" value="Ureohydrolase domain"/>
    <property type="match status" value="1"/>
</dbReference>
<keyword evidence="9 16" id="KW-0808">Transferase</keyword>
<dbReference type="InterPro" id="IPR005814">
    <property type="entry name" value="Aminotrans_3"/>
</dbReference>
<comment type="similarity">
    <text evidence="15">Belongs to the arginase family.</text>
</comment>
<evidence type="ECO:0000256" key="6">
    <source>
        <dbReference type="ARBA" id="ARBA00012924"/>
    </source>
</evidence>
<keyword evidence="7" id="KW-0056">Arginine metabolism</keyword>
<dbReference type="InterPro" id="IPR006035">
    <property type="entry name" value="Ureohydrolase"/>
</dbReference>
<dbReference type="CDD" id="cd00610">
    <property type="entry name" value="OAT_like"/>
    <property type="match status" value="1"/>
</dbReference>
<dbReference type="InterPro" id="IPR015424">
    <property type="entry name" value="PyrdxlP-dep_Trfase"/>
</dbReference>
<dbReference type="Gene3D" id="3.90.1150.10">
    <property type="entry name" value="Aspartate Aminotransferase, domain 1"/>
    <property type="match status" value="1"/>
</dbReference>